<feature type="binding site" evidence="4">
    <location>
        <position position="60"/>
    </location>
    <ligand>
        <name>substrate</name>
    </ligand>
</feature>
<keyword evidence="7" id="KW-1185">Reference proteome</keyword>
<protein>
    <recommendedName>
        <fullName evidence="5">5-formyltetrahydrofolate cyclo-ligase</fullName>
        <ecNumber evidence="5">6.3.3.2</ecNumber>
    </recommendedName>
</protein>
<dbReference type="InterPro" id="IPR037171">
    <property type="entry name" value="NagB/RpiA_transferase-like"/>
</dbReference>
<dbReference type="InterPro" id="IPR024185">
    <property type="entry name" value="FTHF_cligase-like_sf"/>
</dbReference>
<dbReference type="EMBL" id="BSOH01000001">
    <property type="protein sequence ID" value="GLR15875.1"/>
    <property type="molecule type" value="Genomic_DNA"/>
</dbReference>
<dbReference type="SUPFAM" id="SSF100950">
    <property type="entry name" value="NagB/RpiA/CoA transferase-like"/>
    <property type="match status" value="1"/>
</dbReference>
<dbReference type="Proteomes" id="UP001156666">
    <property type="component" value="Unassembled WGS sequence"/>
</dbReference>
<reference evidence="6" key="1">
    <citation type="journal article" date="2014" name="Int. J. Syst. Evol. Microbiol.">
        <title>Complete genome sequence of Corynebacterium casei LMG S-19264T (=DSM 44701T), isolated from a smear-ripened cheese.</title>
        <authorList>
            <consortium name="US DOE Joint Genome Institute (JGI-PGF)"/>
            <person name="Walter F."/>
            <person name="Albersmeier A."/>
            <person name="Kalinowski J."/>
            <person name="Ruckert C."/>
        </authorList>
    </citation>
    <scope>NUCLEOTIDE SEQUENCE</scope>
    <source>
        <strain evidence="6">NBRC 108769</strain>
    </source>
</reference>
<keyword evidence="2 4" id="KW-0547">Nucleotide-binding</keyword>
<dbReference type="AlphaFoldDB" id="A0AA37SQL2"/>
<evidence type="ECO:0000256" key="4">
    <source>
        <dbReference type="PIRSR" id="PIRSR006806-1"/>
    </source>
</evidence>
<evidence type="ECO:0000313" key="6">
    <source>
        <dbReference type="EMBL" id="GLR15875.1"/>
    </source>
</evidence>
<comment type="cofactor">
    <cofactor evidence="5">
        <name>Mg(2+)</name>
        <dbReference type="ChEBI" id="CHEBI:18420"/>
    </cofactor>
</comment>
<comment type="similarity">
    <text evidence="1 5">Belongs to the 5-formyltetrahydrofolate cyclo-ligase family.</text>
</comment>
<organism evidence="6 7">
    <name type="scientific">Portibacter lacus</name>
    <dbReference type="NCBI Taxonomy" id="1099794"/>
    <lineage>
        <taxon>Bacteria</taxon>
        <taxon>Pseudomonadati</taxon>
        <taxon>Bacteroidota</taxon>
        <taxon>Saprospiria</taxon>
        <taxon>Saprospirales</taxon>
        <taxon>Haliscomenobacteraceae</taxon>
        <taxon>Portibacter</taxon>
    </lineage>
</organism>
<reference evidence="6" key="2">
    <citation type="submission" date="2023-01" db="EMBL/GenBank/DDBJ databases">
        <title>Draft genome sequence of Portibacter lacus strain NBRC 108769.</title>
        <authorList>
            <person name="Sun Q."/>
            <person name="Mori K."/>
        </authorList>
    </citation>
    <scope>NUCLEOTIDE SEQUENCE</scope>
    <source>
        <strain evidence="6">NBRC 108769</strain>
    </source>
</reference>
<sequence>MKNEITAQKSALRKIILKERDSLDASYKNEYDQWICDELYKLIKAKQFRVIHTYLPIRSEIDILPLIEKLIDENYTIISPKTLAARKLEHFILSDVEKLETGLFGTLYPHGNTYFEEETYDLIIIPGVAFGEQRYRLGYGGGYYDNFLEDHPLAYKVGLCYPFQVVKDLPKEEHDAKLDFLLYRSVDR</sequence>
<dbReference type="Pfam" id="PF01812">
    <property type="entry name" value="5-FTHF_cyc-lig"/>
    <property type="match status" value="1"/>
</dbReference>
<evidence type="ECO:0000313" key="7">
    <source>
        <dbReference type="Proteomes" id="UP001156666"/>
    </source>
</evidence>
<dbReference type="GO" id="GO:0030272">
    <property type="term" value="F:5-formyltetrahydrofolate cyclo-ligase activity"/>
    <property type="evidence" value="ECO:0007669"/>
    <property type="project" value="UniProtKB-EC"/>
</dbReference>
<comment type="caution">
    <text evidence="6">The sequence shown here is derived from an EMBL/GenBank/DDBJ whole genome shotgun (WGS) entry which is preliminary data.</text>
</comment>
<dbReference type="GO" id="GO:0005524">
    <property type="term" value="F:ATP binding"/>
    <property type="evidence" value="ECO:0007669"/>
    <property type="project" value="UniProtKB-KW"/>
</dbReference>
<dbReference type="PIRSF" id="PIRSF006806">
    <property type="entry name" value="FTHF_cligase"/>
    <property type="match status" value="1"/>
</dbReference>
<dbReference type="InterPro" id="IPR002698">
    <property type="entry name" value="FTHF_cligase"/>
</dbReference>
<proteinExistence type="inferred from homology"/>
<feature type="binding site" evidence="4">
    <location>
        <begin position="136"/>
        <end position="144"/>
    </location>
    <ligand>
        <name>ATP</name>
        <dbReference type="ChEBI" id="CHEBI:30616"/>
    </ligand>
</feature>
<dbReference type="Gene3D" id="3.40.50.10420">
    <property type="entry name" value="NagB/RpiA/CoA transferase-like"/>
    <property type="match status" value="1"/>
</dbReference>
<evidence type="ECO:0000256" key="2">
    <source>
        <dbReference type="ARBA" id="ARBA00022741"/>
    </source>
</evidence>
<dbReference type="NCBIfam" id="TIGR02727">
    <property type="entry name" value="MTHFS_bact"/>
    <property type="match status" value="1"/>
</dbReference>
<dbReference type="GO" id="GO:0046872">
    <property type="term" value="F:metal ion binding"/>
    <property type="evidence" value="ECO:0007669"/>
    <property type="project" value="UniProtKB-KW"/>
</dbReference>
<keyword evidence="3 4" id="KW-0067">ATP-binding</keyword>
<accession>A0AA37SQL2</accession>
<gene>
    <name evidence="6" type="ORF">GCM10007940_04900</name>
</gene>
<dbReference type="PANTHER" id="PTHR23407">
    <property type="entry name" value="ATPASE INHIBITOR/5-FORMYLTETRAHYDROFOLATE CYCLO-LIGASE"/>
    <property type="match status" value="1"/>
</dbReference>
<keyword evidence="5" id="KW-0460">Magnesium</keyword>
<dbReference type="PANTHER" id="PTHR23407:SF1">
    <property type="entry name" value="5-FORMYLTETRAHYDROFOLATE CYCLO-LIGASE"/>
    <property type="match status" value="1"/>
</dbReference>
<evidence type="ECO:0000256" key="3">
    <source>
        <dbReference type="ARBA" id="ARBA00022840"/>
    </source>
</evidence>
<feature type="binding site" evidence="4">
    <location>
        <position position="55"/>
    </location>
    <ligand>
        <name>substrate</name>
    </ligand>
</feature>
<name>A0AA37SQL2_9BACT</name>
<evidence type="ECO:0000256" key="1">
    <source>
        <dbReference type="ARBA" id="ARBA00010638"/>
    </source>
</evidence>
<dbReference type="RefSeq" id="WP_235294546.1">
    <property type="nucleotide sequence ID" value="NZ_BSOH01000001.1"/>
</dbReference>
<evidence type="ECO:0000256" key="5">
    <source>
        <dbReference type="RuleBase" id="RU361279"/>
    </source>
</evidence>
<keyword evidence="5" id="KW-0479">Metal-binding</keyword>
<dbReference type="GO" id="GO:0009396">
    <property type="term" value="P:folic acid-containing compound biosynthetic process"/>
    <property type="evidence" value="ECO:0007669"/>
    <property type="project" value="TreeGrafter"/>
</dbReference>
<dbReference type="EC" id="6.3.3.2" evidence="5"/>
<dbReference type="GO" id="GO:0035999">
    <property type="term" value="P:tetrahydrofolate interconversion"/>
    <property type="evidence" value="ECO:0007669"/>
    <property type="project" value="TreeGrafter"/>
</dbReference>
<comment type="catalytic activity">
    <reaction evidence="5">
        <text>(6S)-5-formyl-5,6,7,8-tetrahydrofolate + ATP = (6R)-5,10-methenyltetrahydrofolate + ADP + phosphate</text>
        <dbReference type="Rhea" id="RHEA:10488"/>
        <dbReference type="ChEBI" id="CHEBI:30616"/>
        <dbReference type="ChEBI" id="CHEBI:43474"/>
        <dbReference type="ChEBI" id="CHEBI:57455"/>
        <dbReference type="ChEBI" id="CHEBI:57457"/>
        <dbReference type="ChEBI" id="CHEBI:456216"/>
        <dbReference type="EC" id="6.3.3.2"/>
    </reaction>
</comment>
<feature type="binding site" evidence="4">
    <location>
        <begin position="9"/>
        <end position="13"/>
    </location>
    <ligand>
        <name>ATP</name>
        <dbReference type="ChEBI" id="CHEBI:30616"/>
    </ligand>
</feature>